<dbReference type="EMBL" id="MWQY01000018">
    <property type="protein sequence ID" value="ORC32989.1"/>
    <property type="molecule type" value="Genomic_DNA"/>
</dbReference>
<keyword evidence="3" id="KW-0997">Cell inner membrane</keyword>
<evidence type="ECO:0000256" key="5">
    <source>
        <dbReference type="ARBA" id="ARBA00022989"/>
    </source>
</evidence>
<feature type="transmembrane region" description="Helical" evidence="7">
    <location>
        <begin position="362"/>
        <end position="383"/>
    </location>
</feature>
<feature type="transmembrane region" description="Helical" evidence="7">
    <location>
        <begin position="395"/>
        <end position="419"/>
    </location>
</feature>
<feature type="domain" description="TRAP C4-dicarboxylate transport system permease DctM subunit" evidence="8">
    <location>
        <begin position="6"/>
        <end position="414"/>
    </location>
</feature>
<dbReference type="GO" id="GO:0022857">
    <property type="term" value="F:transmembrane transporter activity"/>
    <property type="evidence" value="ECO:0007669"/>
    <property type="project" value="TreeGrafter"/>
</dbReference>
<evidence type="ECO:0000313" key="10">
    <source>
        <dbReference type="Proteomes" id="UP000192343"/>
    </source>
</evidence>
<dbReference type="Proteomes" id="UP000192343">
    <property type="component" value="Unassembled WGS sequence"/>
</dbReference>
<feature type="transmembrane region" description="Helical" evidence="7">
    <location>
        <begin position="212"/>
        <end position="233"/>
    </location>
</feature>
<feature type="transmembrane region" description="Helical" evidence="7">
    <location>
        <begin position="6"/>
        <end position="32"/>
    </location>
</feature>
<feature type="transmembrane region" description="Helical" evidence="7">
    <location>
        <begin position="312"/>
        <end position="329"/>
    </location>
</feature>
<keyword evidence="2" id="KW-1003">Cell membrane</keyword>
<dbReference type="PANTHER" id="PTHR33362:SF3">
    <property type="entry name" value="SIALIC ACID TRAP TRANSPORTER PERMEASE PROTEIN SIAT"/>
    <property type="match status" value="1"/>
</dbReference>
<evidence type="ECO:0000256" key="4">
    <source>
        <dbReference type="ARBA" id="ARBA00022692"/>
    </source>
</evidence>
<dbReference type="AlphaFoldDB" id="A0A1Y1RV17"/>
<dbReference type="NCBIfam" id="TIGR00786">
    <property type="entry name" value="dctM"/>
    <property type="match status" value="1"/>
</dbReference>
<feature type="transmembrane region" description="Helical" evidence="7">
    <location>
        <begin position="169"/>
        <end position="191"/>
    </location>
</feature>
<evidence type="ECO:0000256" key="7">
    <source>
        <dbReference type="SAM" id="Phobius"/>
    </source>
</evidence>
<proteinExistence type="predicted"/>
<feature type="transmembrane region" description="Helical" evidence="7">
    <location>
        <begin position="239"/>
        <end position="255"/>
    </location>
</feature>
<keyword evidence="5 7" id="KW-1133">Transmembrane helix</keyword>
<sequence length="426" mass="44922">MLTVVLITMLLGFLLGIPVAITLGLATLSYFFMNPGLPMVNIPLRFVTGAESYTLMAIPLYMLAGNIMNSTGVTDKIFRFTRALVGHYTGGTAQVNILASFIFSGMSGSALADASGVGKVLIKAMVDEGYDVEFSAAVTGASATIGPVFPPSIPMVLIGGVAGISVGKLFIGGIIPGIMLAIYMMVLVYFISKKRNYPKRSKASLPELGKEFWGALPALSTPVVILGGILGGLFTPTEAGVVAVFYALVIGIFVYKQRDFGKIFQMFVDTAKGTASIMFIVGAAYSLAWVFSKEQVGILLTDGITALSSNPTVVLILILLGFLAAGCVLNPSANIIIFVPMLMPLVMSVGIDLVHFGVLATLVLMIGLVTPPLGLSMFIICEITGLTTMQFTKGMLIFFVALLAVVVTMVFVPATITWLPQVIIGG</sequence>
<evidence type="ECO:0000313" key="9">
    <source>
        <dbReference type="EMBL" id="ORC32989.1"/>
    </source>
</evidence>
<dbReference type="RefSeq" id="WP_083052106.1">
    <property type="nucleotide sequence ID" value="NZ_CAXXQO010000003.1"/>
</dbReference>
<keyword evidence="4 7" id="KW-0812">Transmembrane</keyword>
<evidence type="ECO:0000259" key="8">
    <source>
        <dbReference type="Pfam" id="PF06808"/>
    </source>
</evidence>
<dbReference type="OrthoDB" id="370245at2"/>
<dbReference type="GO" id="GO:0005886">
    <property type="term" value="C:plasma membrane"/>
    <property type="evidence" value="ECO:0007669"/>
    <property type="project" value="UniProtKB-SubCell"/>
</dbReference>
<dbReference type="PIRSF" id="PIRSF006066">
    <property type="entry name" value="HI0050"/>
    <property type="match status" value="1"/>
</dbReference>
<evidence type="ECO:0000256" key="1">
    <source>
        <dbReference type="ARBA" id="ARBA00004429"/>
    </source>
</evidence>
<evidence type="ECO:0000256" key="2">
    <source>
        <dbReference type="ARBA" id="ARBA00022475"/>
    </source>
</evidence>
<comment type="subcellular location">
    <subcellularLocation>
        <location evidence="1">Cell inner membrane</location>
        <topology evidence="1">Multi-pass membrane protein</topology>
    </subcellularLocation>
</comment>
<comment type="caution">
    <text evidence="9">The sequence shown here is derived from an EMBL/GenBank/DDBJ whole genome shotgun (WGS) entry which is preliminary data.</text>
</comment>
<dbReference type="Pfam" id="PF06808">
    <property type="entry name" value="DctM"/>
    <property type="match status" value="1"/>
</dbReference>
<feature type="transmembrane region" description="Helical" evidence="7">
    <location>
        <begin position="275"/>
        <end position="292"/>
    </location>
</feature>
<name>A0A1Y1RV17_9SPIO</name>
<feature type="transmembrane region" description="Helical" evidence="7">
    <location>
        <begin position="336"/>
        <end position="356"/>
    </location>
</feature>
<dbReference type="PANTHER" id="PTHR33362">
    <property type="entry name" value="SIALIC ACID TRAP TRANSPORTER PERMEASE PROTEIN SIAT-RELATED"/>
    <property type="match status" value="1"/>
</dbReference>
<feature type="transmembrane region" description="Helical" evidence="7">
    <location>
        <begin position="44"/>
        <end position="64"/>
    </location>
</feature>
<evidence type="ECO:0000256" key="3">
    <source>
        <dbReference type="ARBA" id="ARBA00022519"/>
    </source>
</evidence>
<keyword evidence="6 7" id="KW-0472">Membrane</keyword>
<keyword evidence="10" id="KW-1185">Reference proteome</keyword>
<protein>
    <recommendedName>
        <fullName evidence="8">TRAP C4-dicarboxylate transport system permease DctM subunit domain-containing protein</fullName>
    </recommendedName>
</protein>
<evidence type="ECO:0000256" key="6">
    <source>
        <dbReference type="ARBA" id="ARBA00023136"/>
    </source>
</evidence>
<gene>
    <name evidence="9" type="ORF">B4O97_15175</name>
</gene>
<dbReference type="InterPro" id="IPR010656">
    <property type="entry name" value="DctM"/>
</dbReference>
<organism evidence="9 10">
    <name type="scientific">Marispirochaeta aestuarii</name>
    <dbReference type="NCBI Taxonomy" id="1963862"/>
    <lineage>
        <taxon>Bacteria</taxon>
        <taxon>Pseudomonadati</taxon>
        <taxon>Spirochaetota</taxon>
        <taxon>Spirochaetia</taxon>
        <taxon>Spirochaetales</taxon>
        <taxon>Spirochaetaceae</taxon>
        <taxon>Marispirochaeta</taxon>
    </lineage>
</organism>
<reference evidence="9 10" key="1">
    <citation type="submission" date="2017-03" db="EMBL/GenBank/DDBJ databases">
        <title>Draft Genome sequence of Marispirochaeta sp. strain JC444.</title>
        <authorList>
            <person name="Shivani Y."/>
            <person name="Subhash Y."/>
            <person name="Sasikala C."/>
            <person name="Ramana C."/>
        </authorList>
    </citation>
    <scope>NUCLEOTIDE SEQUENCE [LARGE SCALE GENOMIC DNA]</scope>
    <source>
        <strain evidence="9 10">JC444</strain>
    </source>
</reference>
<dbReference type="STRING" id="1963862.B4O97_15175"/>
<dbReference type="InterPro" id="IPR004681">
    <property type="entry name" value="TRAP_DctM"/>
</dbReference>
<accession>A0A1Y1RV17</accession>